<dbReference type="Proteomes" id="UP000886998">
    <property type="component" value="Unassembled WGS sequence"/>
</dbReference>
<proteinExistence type="predicted"/>
<keyword evidence="2" id="KW-0732">Signal</keyword>
<feature type="transmembrane region" description="Helical" evidence="1">
    <location>
        <begin position="584"/>
        <end position="606"/>
    </location>
</feature>
<evidence type="ECO:0000313" key="5">
    <source>
        <dbReference type="Proteomes" id="UP000886998"/>
    </source>
</evidence>
<dbReference type="SMART" id="SM00703">
    <property type="entry name" value="NRF"/>
    <property type="match status" value="1"/>
</dbReference>
<keyword evidence="1" id="KW-0812">Transmembrane</keyword>
<organism evidence="4 5">
    <name type="scientific">Trichonephila inaurata madagascariensis</name>
    <dbReference type="NCBI Taxonomy" id="2747483"/>
    <lineage>
        <taxon>Eukaryota</taxon>
        <taxon>Metazoa</taxon>
        <taxon>Ecdysozoa</taxon>
        <taxon>Arthropoda</taxon>
        <taxon>Chelicerata</taxon>
        <taxon>Arachnida</taxon>
        <taxon>Araneae</taxon>
        <taxon>Araneomorphae</taxon>
        <taxon>Entelegynae</taxon>
        <taxon>Araneoidea</taxon>
        <taxon>Nephilidae</taxon>
        <taxon>Trichonephila</taxon>
        <taxon>Trichonephila inaurata</taxon>
    </lineage>
</organism>
<feature type="transmembrane region" description="Helical" evidence="1">
    <location>
        <begin position="657"/>
        <end position="679"/>
    </location>
</feature>
<feature type="chain" id="PRO_5036493514" evidence="2">
    <location>
        <begin position="25"/>
        <end position="733"/>
    </location>
</feature>
<keyword evidence="1" id="KW-1133">Transmembrane helix</keyword>
<feature type="transmembrane region" description="Helical" evidence="1">
    <location>
        <begin position="626"/>
        <end position="645"/>
    </location>
</feature>
<feature type="transmembrane region" description="Helical" evidence="1">
    <location>
        <begin position="368"/>
        <end position="388"/>
    </location>
</feature>
<feature type="transmembrane region" description="Helical" evidence="1">
    <location>
        <begin position="226"/>
        <end position="250"/>
    </location>
</feature>
<feature type="transmembrane region" description="Helical" evidence="1">
    <location>
        <begin position="408"/>
        <end position="429"/>
    </location>
</feature>
<reference evidence="4" key="1">
    <citation type="submission" date="2020-08" db="EMBL/GenBank/DDBJ databases">
        <title>Multicomponent nature underlies the extraordinary mechanical properties of spider dragline silk.</title>
        <authorList>
            <person name="Kono N."/>
            <person name="Nakamura H."/>
            <person name="Mori M."/>
            <person name="Yoshida Y."/>
            <person name="Ohtoshi R."/>
            <person name="Malay A.D."/>
            <person name="Moran D.A.P."/>
            <person name="Tomita M."/>
            <person name="Numata K."/>
            <person name="Arakawa K."/>
        </authorList>
    </citation>
    <scope>NUCLEOTIDE SEQUENCE</scope>
</reference>
<sequence>MFLKNSKLIILFLISIFCVGGVFSQIIGNPNAHQSYDFEKLVQNSVQHLSVSKDLKSLNGASLKEINNFLRNYINVILRDILSQTDSSKCVRDFDYVFDNLQSGMWAIKMFDSYGKPESGVLNGNVKWLGEYFECLEIRAPPKPYEDVGGFQGKYCTLQITLNLGNVSLPLNTAVCLPDSCDPSDPTLDLSQNISDHLPYNEDLDSLFSSKAITCQSTSPRKLTNGAIVVICLISIFAALSVIGSLITVCEYYLKINAEKEAICGAYDKISVNSDLDKLSSRGSNVLPDWLEKCKPFFNCFCMFTNGEKILNTTSTEGQLPCLHGIRFLSMSWVILCHGYMFGVGSIRNTADIVNLFDTWTFQVILNGFYSVDAFFVLSGFLVAYLFFQQAAKTDGKIPWLYFYIHRFVRLTPVYMMVMAFYTTLMSHLGSGPLWNFKDTDANCHASWWWNILYINNFQTSGAQCMGWGWYLANDMQFYVISPLFLVTLFRWPKIGYSLIALFLSITFITNFVLTYEYNLLTGLANAIVQSDTSDVSEFMARWNDFFTKLYYKPYTRMSPYLVGIILAYYLFRRKQNNAGKLNLITLTIGWIAASSMTLACLFGLYHHKQTIIEASFYNALNRTCFAFGLAWVMFVCIIGQGDVVNRILSWKVWIPLSRLTFCAYLVHPIVQFAYYYSIKRLFVFSHATVVMLHIGFLMISYSAALMTSLLFESPVIRLERLIRNKFMSKNAS</sequence>
<dbReference type="EMBL" id="BMAV01011809">
    <property type="protein sequence ID" value="GFY57919.1"/>
    <property type="molecule type" value="Genomic_DNA"/>
</dbReference>
<feature type="transmembrane region" description="Helical" evidence="1">
    <location>
        <begin position="691"/>
        <end position="712"/>
    </location>
</feature>
<dbReference type="InterPro" id="IPR006621">
    <property type="entry name" value="Nose-resist-to-fluoxetine_N"/>
</dbReference>
<protein>
    <submittedName>
        <fullName evidence="4">Nose resistant to fluoxetine protein 6</fullName>
    </submittedName>
</protein>
<keyword evidence="1" id="KW-0472">Membrane</keyword>
<dbReference type="InterPro" id="IPR002656">
    <property type="entry name" value="Acyl_transf_3_dom"/>
</dbReference>
<feature type="domain" description="Nose resistant-to-fluoxetine protein N-terminal" evidence="3">
    <location>
        <begin position="87"/>
        <end position="217"/>
    </location>
</feature>
<dbReference type="AlphaFoldDB" id="A0A8X7CAM2"/>
<feature type="transmembrane region" description="Helical" evidence="1">
    <location>
        <begin position="328"/>
        <end position="348"/>
    </location>
</feature>
<name>A0A8X7CAM2_9ARAC</name>
<dbReference type="Pfam" id="PF01757">
    <property type="entry name" value="Acyl_transf_3"/>
    <property type="match status" value="1"/>
</dbReference>
<dbReference type="Pfam" id="PF20146">
    <property type="entry name" value="NRF"/>
    <property type="match status" value="1"/>
</dbReference>
<evidence type="ECO:0000256" key="2">
    <source>
        <dbReference type="SAM" id="SignalP"/>
    </source>
</evidence>
<dbReference type="PANTHER" id="PTHR11161:SF0">
    <property type="entry name" value="O-ACYLTRANSFERASE LIKE PROTEIN"/>
    <property type="match status" value="1"/>
</dbReference>
<dbReference type="OrthoDB" id="118951at2759"/>
<feature type="signal peptide" evidence="2">
    <location>
        <begin position="1"/>
        <end position="24"/>
    </location>
</feature>
<evidence type="ECO:0000256" key="1">
    <source>
        <dbReference type="SAM" id="Phobius"/>
    </source>
</evidence>
<gene>
    <name evidence="4" type="primary">nrf-6</name>
    <name evidence="4" type="ORF">TNIN_307801</name>
</gene>
<comment type="caution">
    <text evidence="4">The sequence shown here is derived from an EMBL/GenBank/DDBJ whole genome shotgun (WGS) entry which is preliminary data.</text>
</comment>
<feature type="transmembrane region" description="Helical" evidence="1">
    <location>
        <begin position="499"/>
        <end position="516"/>
    </location>
</feature>
<evidence type="ECO:0000259" key="3">
    <source>
        <dbReference type="SMART" id="SM00703"/>
    </source>
</evidence>
<dbReference type="PANTHER" id="PTHR11161">
    <property type="entry name" value="O-ACYLTRANSFERASE"/>
    <property type="match status" value="1"/>
</dbReference>
<feature type="transmembrane region" description="Helical" evidence="1">
    <location>
        <begin position="476"/>
        <end position="492"/>
    </location>
</feature>
<keyword evidence="5" id="KW-1185">Reference proteome</keyword>
<dbReference type="InterPro" id="IPR052728">
    <property type="entry name" value="O2_lipid_transport_reg"/>
</dbReference>
<accession>A0A8X7CAM2</accession>
<evidence type="ECO:0000313" key="4">
    <source>
        <dbReference type="EMBL" id="GFY57919.1"/>
    </source>
</evidence>
<feature type="transmembrane region" description="Helical" evidence="1">
    <location>
        <begin position="555"/>
        <end position="572"/>
    </location>
</feature>
<dbReference type="GO" id="GO:0016747">
    <property type="term" value="F:acyltransferase activity, transferring groups other than amino-acyl groups"/>
    <property type="evidence" value="ECO:0007669"/>
    <property type="project" value="InterPro"/>
</dbReference>